<dbReference type="RefSeq" id="WP_203841579.1">
    <property type="nucleotide sequence ID" value="NZ_BAAATV010000019.1"/>
</dbReference>
<keyword evidence="2" id="KW-1185">Reference proteome</keyword>
<organism evidence="1 2">
    <name type="scientific">Winogradskya humida</name>
    <dbReference type="NCBI Taxonomy" id="113566"/>
    <lineage>
        <taxon>Bacteria</taxon>
        <taxon>Bacillati</taxon>
        <taxon>Actinomycetota</taxon>
        <taxon>Actinomycetes</taxon>
        <taxon>Micromonosporales</taxon>
        <taxon>Micromonosporaceae</taxon>
        <taxon>Winogradskya</taxon>
    </lineage>
</organism>
<accession>A0ABQ4A147</accession>
<gene>
    <name evidence="1" type="ORF">Ahu01nite_076730</name>
</gene>
<name>A0ABQ4A147_9ACTN</name>
<evidence type="ECO:0000313" key="1">
    <source>
        <dbReference type="EMBL" id="GIE24571.1"/>
    </source>
</evidence>
<dbReference type="Proteomes" id="UP000603200">
    <property type="component" value="Unassembled WGS sequence"/>
</dbReference>
<evidence type="ECO:0008006" key="3">
    <source>
        <dbReference type="Google" id="ProtNLM"/>
    </source>
</evidence>
<reference evidence="1 2" key="1">
    <citation type="submission" date="2021-01" db="EMBL/GenBank/DDBJ databases">
        <title>Whole genome shotgun sequence of Actinoplanes humidus NBRC 14915.</title>
        <authorList>
            <person name="Komaki H."/>
            <person name="Tamura T."/>
        </authorList>
    </citation>
    <scope>NUCLEOTIDE SEQUENCE [LARGE SCALE GENOMIC DNA]</scope>
    <source>
        <strain evidence="1 2">NBRC 14915</strain>
    </source>
</reference>
<protein>
    <recommendedName>
        <fullName evidence="3">DUF3039 domain-containing protein</fullName>
    </recommendedName>
</protein>
<evidence type="ECO:0000313" key="2">
    <source>
        <dbReference type="Proteomes" id="UP000603200"/>
    </source>
</evidence>
<comment type="caution">
    <text evidence="1">The sequence shown here is derived from an EMBL/GenBank/DDBJ whole genome shotgun (WGS) entry which is preliminary data.</text>
</comment>
<sequence>MLPEPRLVKAVEYNMKGQCGRMHAVASYDGALWPATVCGLAGQAYVPTGSSYVPGQGDPNCASCEAALAEADG</sequence>
<dbReference type="EMBL" id="BOMN01000111">
    <property type="protein sequence ID" value="GIE24571.1"/>
    <property type="molecule type" value="Genomic_DNA"/>
</dbReference>
<proteinExistence type="predicted"/>